<name>A0A9Q8Z5E4_CURCL</name>
<dbReference type="Proteomes" id="UP001056012">
    <property type="component" value="Chromosome 2"/>
</dbReference>
<dbReference type="PANTHER" id="PTHR34599:SF1">
    <property type="entry name" value="PHOSPHATIDIC ACID PHOSPHATASE TYPE 2_HALOPEROXIDASE DOMAIN-CONTAINING PROTEIN"/>
    <property type="match status" value="1"/>
</dbReference>
<evidence type="ECO:0000259" key="2">
    <source>
        <dbReference type="Pfam" id="PF01569"/>
    </source>
</evidence>
<keyword evidence="5" id="KW-1185">Reference proteome</keyword>
<dbReference type="Pfam" id="PF01569">
    <property type="entry name" value="PAP2"/>
    <property type="match status" value="1"/>
</dbReference>
<feature type="region of interest" description="Disordered" evidence="1">
    <location>
        <begin position="568"/>
        <end position="609"/>
    </location>
</feature>
<feature type="compositionally biased region" description="Polar residues" evidence="1">
    <location>
        <begin position="578"/>
        <end position="593"/>
    </location>
</feature>
<dbReference type="PANTHER" id="PTHR34599">
    <property type="entry name" value="PEROXIDASE-RELATED"/>
    <property type="match status" value="1"/>
</dbReference>
<dbReference type="InterPro" id="IPR000326">
    <property type="entry name" value="PAP2/HPO"/>
</dbReference>
<dbReference type="EMBL" id="CP089275">
    <property type="protein sequence ID" value="USP76156.1"/>
    <property type="molecule type" value="Genomic_DNA"/>
</dbReference>
<feature type="domain" description="Phosphatidic acid phosphatase type 2/haloperoxidase" evidence="2">
    <location>
        <begin position="376"/>
        <end position="504"/>
    </location>
</feature>
<dbReference type="OrthoDB" id="9997027at2759"/>
<dbReference type="InterPro" id="IPR041067">
    <property type="entry name" value="VCPO_N"/>
</dbReference>
<dbReference type="VEuPathDB" id="FungiDB:yc1106_03430"/>
<proteinExistence type="predicted"/>
<sequence>MGSVTPIPLPKIDEPEEYNTNYILFWNHVGLELNRVTHTVGGPLTGPPLSARALGMLHLAIHDAYFSIYPPTNFTTFLSPDAENAAYRLPSPNGANDARQAVAGAALKMLTSLYMKPVEEPNPNPGANISDNAYAQLALVIDRSVLKAPGGVDRESASFMFGEAVADVFFALLNDPRGASQEGYHPTPGRYKFDDEPTHPVVLIPVDPNNPNGPKKPFRQYHAPFYGKTTKRFATQSEHFLADPPGLRSNADETAEYDDSIRVAIAMGGAQALNSTKRSPWQTAQGLFWAYDGSNLIGTPPRFYNQIVRRIAVTYKKEEDLANSEVNNADFARLFALVDVACTDAGIFSWKEKWEYEFWRPLSGVRDDGRPDHGDPFWLTLGAPATNTNDIPFKPPFPAYPSGHATFGGAVFQMVRRYYNGRVGTWKDDEPDNIAIDMVISEELNGLNRDLRQPYDPTAPIEDQPGIVRTRIVRHFDSAWELMFENAISRIFLGVHWRFDAAAARDILIPTTTKDVYAVDNNGATVFQNVEDIRYTTKGTREDREGLFPIGGVPLGIEIADEIFNNGLRPTPPELQPMPQQTPVQKPVGQQTIKGAWSEEEAPVVKEAP</sequence>
<dbReference type="GO" id="GO:0004601">
    <property type="term" value="F:peroxidase activity"/>
    <property type="evidence" value="ECO:0007669"/>
    <property type="project" value="InterPro"/>
</dbReference>
<protein>
    <submittedName>
        <fullName evidence="4">Chain A, Vanadium Chloroperoxidase</fullName>
    </submittedName>
</protein>
<dbReference type="Pfam" id="PF17897">
    <property type="entry name" value="VCPO_N"/>
    <property type="match status" value="1"/>
</dbReference>
<dbReference type="CDD" id="cd03398">
    <property type="entry name" value="PAP2_haloperoxidase"/>
    <property type="match status" value="1"/>
</dbReference>
<accession>A0A9Q8Z5E4</accession>
<dbReference type="AlphaFoldDB" id="A0A9Q8Z5E4"/>
<gene>
    <name evidence="4" type="ORF">yc1106_03430</name>
</gene>
<evidence type="ECO:0000259" key="3">
    <source>
        <dbReference type="Pfam" id="PF17897"/>
    </source>
</evidence>
<organism evidence="4 5">
    <name type="scientific">Curvularia clavata</name>
    <dbReference type="NCBI Taxonomy" id="95742"/>
    <lineage>
        <taxon>Eukaryota</taxon>
        <taxon>Fungi</taxon>
        <taxon>Dikarya</taxon>
        <taxon>Ascomycota</taxon>
        <taxon>Pezizomycotina</taxon>
        <taxon>Dothideomycetes</taxon>
        <taxon>Pleosporomycetidae</taxon>
        <taxon>Pleosporales</taxon>
        <taxon>Pleosporineae</taxon>
        <taxon>Pleosporaceae</taxon>
        <taxon>Curvularia</taxon>
    </lineage>
</organism>
<dbReference type="InterPro" id="IPR016119">
    <property type="entry name" value="Br/Cl_peroxidase_C"/>
</dbReference>
<dbReference type="SUPFAM" id="SSF48317">
    <property type="entry name" value="Acid phosphatase/Vanadium-dependent haloperoxidase"/>
    <property type="match status" value="1"/>
</dbReference>
<reference evidence="4" key="1">
    <citation type="submission" date="2021-12" db="EMBL/GenBank/DDBJ databases">
        <title>Curvularia clavata genome.</title>
        <authorList>
            <person name="Cao Y."/>
        </authorList>
    </citation>
    <scope>NUCLEOTIDE SEQUENCE</scope>
    <source>
        <strain evidence="4">Yc1106</strain>
    </source>
</reference>
<evidence type="ECO:0000256" key="1">
    <source>
        <dbReference type="SAM" id="MobiDB-lite"/>
    </source>
</evidence>
<dbReference type="InterPro" id="IPR036938">
    <property type="entry name" value="PAP2/HPO_sf"/>
</dbReference>
<dbReference type="InterPro" id="IPR052559">
    <property type="entry name" value="V-haloperoxidase"/>
</dbReference>
<dbReference type="Gene3D" id="1.10.606.10">
    <property type="entry name" value="Vanadium-containing Chloroperoxidase, domain 2"/>
    <property type="match status" value="1"/>
</dbReference>
<evidence type="ECO:0000313" key="5">
    <source>
        <dbReference type="Proteomes" id="UP001056012"/>
    </source>
</evidence>
<feature type="domain" description="Vanadium chloroperoxidase N-terminal" evidence="3">
    <location>
        <begin position="9"/>
        <end position="232"/>
    </location>
</feature>
<evidence type="ECO:0000313" key="4">
    <source>
        <dbReference type="EMBL" id="USP76156.1"/>
    </source>
</evidence>
<dbReference type="Gene3D" id="1.20.144.10">
    <property type="entry name" value="Phosphatidic acid phosphatase type 2/haloperoxidase"/>
    <property type="match status" value="1"/>
</dbReference>